<evidence type="ECO:0000259" key="5">
    <source>
        <dbReference type="Pfam" id="PF16212"/>
    </source>
</evidence>
<keyword evidence="7" id="KW-1185">Reference proteome</keyword>
<dbReference type="GO" id="GO:0005886">
    <property type="term" value="C:plasma membrane"/>
    <property type="evidence" value="ECO:0007669"/>
    <property type="project" value="TreeGrafter"/>
</dbReference>
<gene>
    <name evidence="6" type="ORF">SAY87_010553</name>
</gene>
<dbReference type="PANTHER" id="PTHR24092:SF165">
    <property type="entry name" value="PHOSPHOLIPID-TRANSPORTING ATPASE 8-RELATED"/>
    <property type="match status" value="1"/>
</dbReference>
<evidence type="ECO:0000256" key="3">
    <source>
        <dbReference type="ARBA" id="ARBA00022842"/>
    </source>
</evidence>
<evidence type="ECO:0000313" key="7">
    <source>
        <dbReference type="Proteomes" id="UP001345219"/>
    </source>
</evidence>
<keyword evidence="4" id="KW-0812">Transmembrane</keyword>
<comment type="caution">
    <text evidence="6">The sequence shown here is derived from an EMBL/GenBank/DDBJ whole genome shotgun (WGS) entry which is preliminary data.</text>
</comment>
<dbReference type="Pfam" id="PF16212">
    <property type="entry name" value="PhoLip_ATPase_C"/>
    <property type="match status" value="1"/>
</dbReference>
<proteinExistence type="predicted"/>
<dbReference type="PANTHER" id="PTHR24092">
    <property type="entry name" value="PROBABLE PHOSPHOLIPID-TRANSPORTING ATPASE"/>
    <property type="match status" value="1"/>
</dbReference>
<dbReference type="InterPro" id="IPR023298">
    <property type="entry name" value="ATPase_P-typ_TM_dom_sf"/>
</dbReference>
<organism evidence="6 7">
    <name type="scientific">Trapa incisa</name>
    <dbReference type="NCBI Taxonomy" id="236973"/>
    <lineage>
        <taxon>Eukaryota</taxon>
        <taxon>Viridiplantae</taxon>
        <taxon>Streptophyta</taxon>
        <taxon>Embryophyta</taxon>
        <taxon>Tracheophyta</taxon>
        <taxon>Spermatophyta</taxon>
        <taxon>Magnoliopsida</taxon>
        <taxon>eudicotyledons</taxon>
        <taxon>Gunneridae</taxon>
        <taxon>Pentapetalae</taxon>
        <taxon>rosids</taxon>
        <taxon>malvids</taxon>
        <taxon>Myrtales</taxon>
        <taxon>Lythraceae</taxon>
        <taxon>Trapa</taxon>
    </lineage>
</organism>
<dbReference type="InterPro" id="IPR032630">
    <property type="entry name" value="P_typ_ATPase_c"/>
</dbReference>
<dbReference type="GO" id="GO:0140326">
    <property type="term" value="F:ATPase-coupled intramembrane lipid transporter activity"/>
    <property type="evidence" value="ECO:0007669"/>
    <property type="project" value="TreeGrafter"/>
</dbReference>
<feature type="domain" description="P-type ATPase C-terminal" evidence="5">
    <location>
        <begin position="1"/>
        <end position="80"/>
    </location>
</feature>
<keyword evidence="4" id="KW-1133">Transmembrane helix</keyword>
<keyword evidence="4" id="KW-0472">Membrane</keyword>
<accession>A0AAN7GHY0</accession>
<evidence type="ECO:0000256" key="1">
    <source>
        <dbReference type="ARBA" id="ARBA00004141"/>
    </source>
</evidence>
<dbReference type="Proteomes" id="UP001345219">
    <property type="component" value="Chromosome 9"/>
</dbReference>
<evidence type="ECO:0000313" key="6">
    <source>
        <dbReference type="EMBL" id="KAK4744241.1"/>
    </source>
</evidence>
<feature type="transmembrane region" description="Helical" evidence="4">
    <location>
        <begin position="109"/>
        <end position="129"/>
    </location>
</feature>
<evidence type="ECO:0000256" key="4">
    <source>
        <dbReference type="SAM" id="Phobius"/>
    </source>
</evidence>
<protein>
    <recommendedName>
        <fullName evidence="5">P-type ATPase C-terminal domain-containing protein</fullName>
    </recommendedName>
</protein>
<keyword evidence="3" id="KW-0460">Magnesium</keyword>
<comment type="subcellular location">
    <subcellularLocation>
        <location evidence="1">Membrane</location>
        <topology evidence="1">Multi-pass membrane protein</topology>
    </subcellularLocation>
</comment>
<dbReference type="GO" id="GO:0046872">
    <property type="term" value="F:metal ion binding"/>
    <property type="evidence" value="ECO:0007669"/>
    <property type="project" value="UniProtKB-KW"/>
</dbReference>
<reference evidence="6 7" key="1">
    <citation type="journal article" date="2023" name="Hortic Res">
        <title>Pangenome of water caltrop reveals structural variations and asymmetric subgenome divergence after allopolyploidization.</title>
        <authorList>
            <person name="Zhang X."/>
            <person name="Chen Y."/>
            <person name="Wang L."/>
            <person name="Yuan Y."/>
            <person name="Fang M."/>
            <person name="Shi L."/>
            <person name="Lu R."/>
            <person name="Comes H.P."/>
            <person name="Ma Y."/>
            <person name="Chen Y."/>
            <person name="Huang G."/>
            <person name="Zhou Y."/>
            <person name="Zheng Z."/>
            <person name="Qiu Y."/>
        </authorList>
    </citation>
    <scope>NUCLEOTIDE SEQUENCE [LARGE SCALE GENOMIC DNA]</scope>
    <source>
        <tissue evidence="6">Roots</tissue>
    </source>
</reference>
<dbReference type="EMBL" id="JAXIOK010000022">
    <property type="protein sequence ID" value="KAK4744241.1"/>
    <property type="molecule type" value="Genomic_DNA"/>
</dbReference>
<name>A0AAN7GHY0_9MYRT</name>
<feature type="transmembrane region" description="Helical" evidence="4">
    <location>
        <begin position="42"/>
        <end position="65"/>
    </location>
</feature>
<sequence>MSYNVFFTSLPVISLGVFDQDVSARLCLKEGTQNVLFNWPRILGWMCNGFGSSVIIFFCTTNAIIGQVFQGDGQVADYGILSLESPCTPVLSGRSTAYMVFVEACAPSLFYWLSTVLVVVSSLLPYFSYRTFKTRFQPMPHDIIQRHRLSEISENEDANVNENKDSGELDARVKKKLKHLKENLRRKR</sequence>
<dbReference type="SUPFAM" id="SSF81665">
    <property type="entry name" value="Calcium ATPase, transmembrane domain M"/>
    <property type="match status" value="1"/>
</dbReference>
<dbReference type="GO" id="GO:0045332">
    <property type="term" value="P:phospholipid translocation"/>
    <property type="evidence" value="ECO:0007669"/>
    <property type="project" value="TreeGrafter"/>
</dbReference>
<evidence type="ECO:0000256" key="2">
    <source>
        <dbReference type="ARBA" id="ARBA00022723"/>
    </source>
</evidence>
<dbReference type="AlphaFoldDB" id="A0AAN7GHY0"/>
<keyword evidence="2" id="KW-0479">Metal-binding</keyword>